<proteinExistence type="inferred from homology"/>
<dbReference type="Pfam" id="PF00480">
    <property type="entry name" value="ROK"/>
    <property type="match status" value="1"/>
</dbReference>
<evidence type="ECO:0000313" key="2">
    <source>
        <dbReference type="EMBL" id="NJP97454.1"/>
    </source>
</evidence>
<sequence length="304" mass="30207">MDEEGAVLGVDVGGTQIKWVLWSPGAGVLGHGELRTPRSGPPAVLAAVAELIGDGKAGAAGVAVPGHLTDDLRAVRLLPNLPGPWEGLPFAAELESRTGVRVRLVNDARAFALAELTLGAARGRQDVLFVTMGTGIGGALALGGRVLRAGGDRVGELGHMICRPGGPACGCGSRGCLEAVAGGSALVTAVRAGGGRARTPEEVVREAGRSGGLERSVLETAGSALALVLGNVVAYSGVSAVVVGGGVAPAFAFMRPAVEAELAARVRLVGRVDLRLAELGSGAGALGAALAATTRAPHPTNGEI</sequence>
<organism evidence="2 3">
    <name type="scientific">Nonomuraea composti</name>
    <dbReference type="NCBI Taxonomy" id="2720023"/>
    <lineage>
        <taxon>Bacteria</taxon>
        <taxon>Bacillati</taxon>
        <taxon>Actinomycetota</taxon>
        <taxon>Actinomycetes</taxon>
        <taxon>Streptosporangiales</taxon>
        <taxon>Streptosporangiaceae</taxon>
        <taxon>Nonomuraea</taxon>
    </lineage>
</organism>
<comment type="caution">
    <text evidence="2">The sequence shown here is derived from an EMBL/GenBank/DDBJ whole genome shotgun (WGS) entry which is preliminary data.</text>
</comment>
<dbReference type="EMBL" id="JAATEP010000066">
    <property type="protein sequence ID" value="NJP97454.1"/>
    <property type="molecule type" value="Genomic_DNA"/>
</dbReference>
<keyword evidence="3" id="KW-1185">Reference proteome</keyword>
<protein>
    <submittedName>
        <fullName evidence="2">ROK family protein</fullName>
    </submittedName>
</protein>
<dbReference type="PANTHER" id="PTHR18964">
    <property type="entry name" value="ROK (REPRESSOR, ORF, KINASE) FAMILY"/>
    <property type="match status" value="1"/>
</dbReference>
<evidence type="ECO:0000313" key="3">
    <source>
        <dbReference type="Proteomes" id="UP000696294"/>
    </source>
</evidence>
<accession>A0ABX1BLK6</accession>
<dbReference type="RefSeq" id="WP_168019615.1">
    <property type="nucleotide sequence ID" value="NZ_JAATEP010000066.1"/>
</dbReference>
<reference evidence="2 3" key="1">
    <citation type="submission" date="2020-03" db="EMBL/GenBank/DDBJ databases">
        <title>WGS of actinomycetes isolated from Thailand.</title>
        <authorList>
            <person name="Thawai C."/>
        </authorList>
    </citation>
    <scope>NUCLEOTIDE SEQUENCE [LARGE SCALE GENOMIC DNA]</scope>
    <source>
        <strain evidence="2 3">FMUSA5-5</strain>
    </source>
</reference>
<name>A0ABX1BLK6_9ACTN</name>
<gene>
    <name evidence="2" type="ORF">HCN51_49910</name>
</gene>
<dbReference type="PANTHER" id="PTHR18964:SF149">
    <property type="entry name" value="BIFUNCTIONAL UDP-N-ACETYLGLUCOSAMINE 2-EPIMERASE_N-ACETYLMANNOSAMINE KINASE"/>
    <property type="match status" value="1"/>
</dbReference>
<dbReference type="SUPFAM" id="SSF53067">
    <property type="entry name" value="Actin-like ATPase domain"/>
    <property type="match status" value="1"/>
</dbReference>
<dbReference type="InterPro" id="IPR000600">
    <property type="entry name" value="ROK"/>
</dbReference>
<dbReference type="Gene3D" id="3.30.420.40">
    <property type="match status" value="2"/>
</dbReference>
<dbReference type="Proteomes" id="UP000696294">
    <property type="component" value="Unassembled WGS sequence"/>
</dbReference>
<dbReference type="InterPro" id="IPR043129">
    <property type="entry name" value="ATPase_NBD"/>
</dbReference>
<evidence type="ECO:0000256" key="1">
    <source>
        <dbReference type="ARBA" id="ARBA00006479"/>
    </source>
</evidence>
<comment type="similarity">
    <text evidence="1">Belongs to the ROK (NagC/XylR) family.</text>
</comment>